<dbReference type="InterPro" id="IPR006195">
    <property type="entry name" value="aa-tRNA-synth_II"/>
</dbReference>
<dbReference type="CDD" id="cd01667">
    <property type="entry name" value="TGS_ThrRS"/>
    <property type="match status" value="1"/>
</dbReference>
<dbReference type="NCBIfam" id="TIGR00418">
    <property type="entry name" value="thrS"/>
    <property type="match status" value="1"/>
</dbReference>
<sequence length="649" mass="73549">MVQITLPDGSRREFPGPVTVAEVAQSIGAGLARAALAGKVTVDGEPARLVDTSYRIERDAKLGIVTSKDPEGLDLIRHSTAHLLAYAVKELFPEAQVTIGPVIENGFYYDFSYKRPFTPEDLQAIEKKMAELAKKDLPVTREEWTRDDAVAFFDRIGEKYKAEIIASIPSNETISLYREGDFIDLCRGPHVPSTGKLKVFKLMKVAGAYWRGDSKNEMLQRIYGTAWATKEEQDAYLHMLAEAEKRDHRKLGRELDLFHFQDEAPGLIFWHPKGWQLWQQVEQYMRGVFRENGYEEVKGPQILDLSLWKKTGHWDNYRENMFTTESENRVYGLKPMNCPGHVQIFNSALRSYRDLPLRYGEFGQCHRNEPSGSLHGMMRVRGFTQDDGHIFCTVDQMQDECANFTALLQKVYRDFGFDQVLYKIATRPEKRIGDDATWDAAEQALMDSLKRTGCEFEISPGEGAFYGPKIEYTLKDAIGRHWQCGTLQVDFSMPVRLGAEYVDADDQRRHPVMLHRAILGSLERFIGMLIENHAGAMPAWLAPVQAVVCCISEPSAEYAAQITQTLKKQGFRVESDLRGEKITYKIREHSLQKVPYILVVGEKEREAGSVAVRARGGLDLGTLALDDFVARLAAEVAQRRDIGHPEQIS</sequence>
<dbReference type="FunFam" id="3.30.980.10:FF:000005">
    <property type="entry name" value="Threonyl-tRNA synthetase, mitochondrial"/>
    <property type="match status" value="1"/>
</dbReference>
<dbReference type="FunFam" id="3.40.50.800:FF:000001">
    <property type="entry name" value="Threonine--tRNA ligase"/>
    <property type="match status" value="1"/>
</dbReference>
<evidence type="ECO:0000313" key="16">
    <source>
        <dbReference type="EMBL" id="ARP87103.1"/>
    </source>
</evidence>
<dbReference type="SUPFAM" id="SSF81271">
    <property type="entry name" value="TGS-like"/>
    <property type="match status" value="1"/>
</dbReference>
<feature type="domain" description="TGS" evidence="15">
    <location>
        <begin position="1"/>
        <end position="66"/>
    </location>
</feature>
<dbReference type="SUPFAM" id="SSF55681">
    <property type="entry name" value="Class II aaRS and biotin synthetases"/>
    <property type="match status" value="1"/>
</dbReference>
<feature type="binding site" evidence="13">
    <location>
        <position position="389"/>
    </location>
    <ligand>
        <name>Zn(2+)</name>
        <dbReference type="ChEBI" id="CHEBI:29105"/>
        <note>catalytic</note>
    </ligand>
</feature>
<dbReference type="GO" id="GO:0000049">
    <property type="term" value="F:tRNA binding"/>
    <property type="evidence" value="ECO:0007669"/>
    <property type="project" value="UniProtKB-KW"/>
</dbReference>
<dbReference type="Pfam" id="PF02824">
    <property type="entry name" value="TGS"/>
    <property type="match status" value="1"/>
</dbReference>
<evidence type="ECO:0000259" key="15">
    <source>
        <dbReference type="PROSITE" id="PS51880"/>
    </source>
</evidence>
<evidence type="ECO:0000256" key="3">
    <source>
        <dbReference type="ARBA" id="ARBA00022555"/>
    </source>
</evidence>
<feature type="binding site" evidence="13">
    <location>
        <position position="338"/>
    </location>
    <ligand>
        <name>Zn(2+)</name>
        <dbReference type="ChEBI" id="CHEBI:29105"/>
        <note>catalytic</note>
    </ligand>
</feature>
<dbReference type="Pfam" id="PF07973">
    <property type="entry name" value="tRNA_SAD"/>
    <property type="match status" value="1"/>
</dbReference>
<dbReference type="InterPro" id="IPR036621">
    <property type="entry name" value="Anticodon-bd_dom_sf"/>
</dbReference>
<keyword evidence="8 13" id="KW-0067">ATP-binding</keyword>
<evidence type="ECO:0000256" key="5">
    <source>
        <dbReference type="ARBA" id="ARBA00022723"/>
    </source>
</evidence>
<dbReference type="GO" id="GO:0005829">
    <property type="term" value="C:cytosol"/>
    <property type="evidence" value="ECO:0007669"/>
    <property type="project" value="TreeGrafter"/>
</dbReference>
<keyword evidence="6 13" id="KW-0547">Nucleotide-binding</keyword>
<dbReference type="SMART" id="SM00863">
    <property type="entry name" value="tRNA_SAD"/>
    <property type="match status" value="1"/>
</dbReference>
<comment type="similarity">
    <text evidence="1 13">Belongs to the class-II aminoacyl-tRNA synthetase family.</text>
</comment>
<evidence type="ECO:0000256" key="9">
    <source>
        <dbReference type="ARBA" id="ARBA00022884"/>
    </source>
</evidence>
<evidence type="ECO:0000259" key="14">
    <source>
        <dbReference type="PROSITE" id="PS50862"/>
    </source>
</evidence>
<dbReference type="PRINTS" id="PR01047">
    <property type="entry name" value="TRNASYNTHTHR"/>
</dbReference>
<dbReference type="InterPro" id="IPR002320">
    <property type="entry name" value="Thr-tRNA-ligase_IIa"/>
</dbReference>
<dbReference type="Pfam" id="PF00587">
    <property type="entry name" value="tRNA-synt_2b"/>
    <property type="match status" value="1"/>
</dbReference>
<dbReference type="Gene3D" id="3.40.50.800">
    <property type="entry name" value="Anticodon-binding domain"/>
    <property type="match status" value="1"/>
</dbReference>
<dbReference type="InterPro" id="IPR012676">
    <property type="entry name" value="TGS-like"/>
</dbReference>
<keyword evidence="17" id="KW-1185">Reference proteome</keyword>
<dbReference type="CDD" id="cd00771">
    <property type="entry name" value="ThrRS_core"/>
    <property type="match status" value="1"/>
</dbReference>
<accession>A0A1W6Z2Q2</accession>
<evidence type="ECO:0000256" key="6">
    <source>
        <dbReference type="ARBA" id="ARBA00022741"/>
    </source>
</evidence>
<dbReference type="Gene3D" id="3.30.980.10">
    <property type="entry name" value="Threonyl-trna Synthetase, Chain A, domain 2"/>
    <property type="match status" value="1"/>
</dbReference>
<dbReference type="Gene3D" id="3.10.20.30">
    <property type="match status" value="1"/>
</dbReference>
<feature type="binding site" evidence="13">
    <location>
        <position position="515"/>
    </location>
    <ligand>
        <name>Zn(2+)</name>
        <dbReference type="ChEBI" id="CHEBI:29105"/>
        <note>catalytic</note>
    </ligand>
</feature>
<dbReference type="OrthoDB" id="9802304at2"/>
<dbReference type="PANTHER" id="PTHR11451:SF44">
    <property type="entry name" value="THREONINE--TRNA LIGASE, CHLOROPLASTIC_MITOCHONDRIAL 2"/>
    <property type="match status" value="1"/>
</dbReference>
<dbReference type="InterPro" id="IPR012947">
    <property type="entry name" value="tRNA_SAD"/>
</dbReference>
<feature type="domain" description="Aminoacyl-transfer RNA synthetases class-II family profile" evidence="14">
    <location>
        <begin position="247"/>
        <end position="538"/>
    </location>
</feature>
<keyword evidence="2 13" id="KW-0963">Cytoplasm</keyword>
<keyword evidence="10 13" id="KW-0648">Protein biosynthesis</keyword>
<dbReference type="Gene3D" id="3.30.54.20">
    <property type="match status" value="1"/>
</dbReference>
<evidence type="ECO:0000256" key="2">
    <source>
        <dbReference type="ARBA" id="ARBA00022490"/>
    </source>
</evidence>
<dbReference type="CDD" id="cd00860">
    <property type="entry name" value="ThrRS_anticodon"/>
    <property type="match status" value="1"/>
</dbReference>
<evidence type="ECO:0000313" key="17">
    <source>
        <dbReference type="Proteomes" id="UP000194139"/>
    </source>
</evidence>
<keyword evidence="5 13" id="KW-0479">Metal-binding</keyword>
<dbReference type="PROSITE" id="PS50862">
    <property type="entry name" value="AA_TRNA_LIGASE_II"/>
    <property type="match status" value="1"/>
</dbReference>
<feature type="region of interest" description="Catalytic" evidence="13">
    <location>
        <begin position="247"/>
        <end position="538"/>
    </location>
</feature>
<dbReference type="InterPro" id="IPR047246">
    <property type="entry name" value="ThrRS_anticodon"/>
</dbReference>
<dbReference type="Gene3D" id="3.30.930.10">
    <property type="entry name" value="Bira Bifunctional Protein, Domain 2"/>
    <property type="match status" value="1"/>
</dbReference>
<evidence type="ECO:0000256" key="13">
    <source>
        <dbReference type="HAMAP-Rule" id="MF_00184"/>
    </source>
</evidence>
<dbReference type="FunFam" id="3.10.20.30:FF:000005">
    <property type="entry name" value="Threonine--tRNA ligase"/>
    <property type="match status" value="1"/>
</dbReference>
<gene>
    <name evidence="13" type="primary">thrS</name>
    <name evidence="16" type="ORF">CAL13_13460</name>
</gene>
<dbReference type="AlphaFoldDB" id="A0A1W6Z2Q2"/>
<dbReference type="InterPro" id="IPR033728">
    <property type="entry name" value="ThrRS_core"/>
</dbReference>
<name>A0A1W6Z2Q2_9BORD</name>
<dbReference type="InterPro" id="IPR002314">
    <property type="entry name" value="aa-tRNA-synt_IIb"/>
</dbReference>
<dbReference type="PANTHER" id="PTHR11451">
    <property type="entry name" value="THREONINE-TRNA LIGASE"/>
    <property type="match status" value="1"/>
</dbReference>
<dbReference type="FunFam" id="3.30.54.20:FF:000002">
    <property type="entry name" value="Threonine--tRNA ligase"/>
    <property type="match status" value="1"/>
</dbReference>
<dbReference type="InterPro" id="IPR012675">
    <property type="entry name" value="Beta-grasp_dom_sf"/>
</dbReference>
<dbReference type="GO" id="GO:0004829">
    <property type="term" value="F:threonine-tRNA ligase activity"/>
    <property type="evidence" value="ECO:0007669"/>
    <property type="project" value="UniProtKB-UniRule"/>
</dbReference>
<dbReference type="PROSITE" id="PS51880">
    <property type="entry name" value="TGS"/>
    <property type="match status" value="1"/>
</dbReference>
<keyword evidence="4 13" id="KW-0436">Ligase</keyword>
<keyword evidence="7 13" id="KW-0862">Zinc</keyword>
<comment type="subcellular location">
    <subcellularLocation>
        <location evidence="13">Cytoplasm</location>
    </subcellularLocation>
</comment>
<dbReference type="InterPro" id="IPR004154">
    <property type="entry name" value="Anticodon-bd"/>
</dbReference>
<dbReference type="Proteomes" id="UP000194139">
    <property type="component" value="Chromosome"/>
</dbReference>
<comment type="catalytic activity">
    <reaction evidence="12 13">
        <text>tRNA(Thr) + L-threonine + ATP = L-threonyl-tRNA(Thr) + AMP + diphosphate + H(+)</text>
        <dbReference type="Rhea" id="RHEA:24624"/>
        <dbReference type="Rhea" id="RHEA-COMP:9670"/>
        <dbReference type="Rhea" id="RHEA-COMP:9704"/>
        <dbReference type="ChEBI" id="CHEBI:15378"/>
        <dbReference type="ChEBI" id="CHEBI:30616"/>
        <dbReference type="ChEBI" id="CHEBI:33019"/>
        <dbReference type="ChEBI" id="CHEBI:57926"/>
        <dbReference type="ChEBI" id="CHEBI:78442"/>
        <dbReference type="ChEBI" id="CHEBI:78534"/>
        <dbReference type="ChEBI" id="CHEBI:456215"/>
        <dbReference type="EC" id="6.1.1.3"/>
    </reaction>
</comment>
<proteinExistence type="inferred from homology"/>
<dbReference type="InterPro" id="IPR018163">
    <property type="entry name" value="Thr/Ala-tRNA-synth_IIc_edit"/>
</dbReference>
<dbReference type="InterPro" id="IPR004095">
    <property type="entry name" value="TGS"/>
</dbReference>
<evidence type="ECO:0000256" key="8">
    <source>
        <dbReference type="ARBA" id="ARBA00022840"/>
    </source>
</evidence>
<dbReference type="GO" id="GO:0046872">
    <property type="term" value="F:metal ion binding"/>
    <property type="evidence" value="ECO:0007669"/>
    <property type="project" value="UniProtKB-KW"/>
</dbReference>
<evidence type="ECO:0000256" key="12">
    <source>
        <dbReference type="ARBA" id="ARBA00049515"/>
    </source>
</evidence>
<comment type="cofactor">
    <cofactor evidence="13">
        <name>Zn(2+)</name>
        <dbReference type="ChEBI" id="CHEBI:29105"/>
    </cofactor>
    <text evidence="13">Binds 1 zinc ion per subunit.</text>
</comment>
<keyword evidence="3 13" id="KW-0820">tRNA-binding</keyword>
<dbReference type="SUPFAM" id="SSF55186">
    <property type="entry name" value="ThrRS/AlaRS common domain"/>
    <property type="match status" value="1"/>
</dbReference>
<dbReference type="GO" id="GO:0005524">
    <property type="term" value="F:ATP binding"/>
    <property type="evidence" value="ECO:0007669"/>
    <property type="project" value="UniProtKB-UniRule"/>
</dbReference>
<keyword evidence="9 13" id="KW-0694">RNA-binding</keyword>
<dbReference type="EMBL" id="CP021109">
    <property type="protein sequence ID" value="ARP87103.1"/>
    <property type="molecule type" value="Genomic_DNA"/>
</dbReference>
<evidence type="ECO:0000256" key="11">
    <source>
        <dbReference type="ARBA" id="ARBA00023146"/>
    </source>
</evidence>
<comment type="subunit">
    <text evidence="13">Homodimer.</text>
</comment>
<organism evidence="16 17">
    <name type="scientific">Bordetella genomosp. 9</name>
    <dbReference type="NCBI Taxonomy" id="1416803"/>
    <lineage>
        <taxon>Bacteria</taxon>
        <taxon>Pseudomonadati</taxon>
        <taxon>Pseudomonadota</taxon>
        <taxon>Betaproteobacteria</taxon>
        <taxon>Burkholderiales</taxon>
        <taxon>Alcaligenaceae</taxon>
        <taxon>Bordetella</taxon>
    </lineage>
</organism>
<dbReference type="Pfam" id="PF03129">
    <property type="entry name" value="HGTP_anticodon"/>
    <property type="match status" value="1"/>
</dbReference>
<dbReference type="SUPFAM" id="SSF52954">
    <property type="entry name" value="Class II aaRS ABD-related"/>
    <property type="match status" value="1"/>
</dbReference>
<reference evidence="16 17" key="1">
    <citation type="submission" date="2017-05" db="EMBL/GenBank/DDBJ databases">
        <title>Complete and WGS of Bordetella genogroups.</title>
        <authorList>
            <person name="Spilker T."/>
            <person name="LiPuma J."/>
        </authorList>
    </citation>
    <scope>NUCLEOTIDE SEQUENCE [LARGE SCALE GENOMIC DNA]</scope>
    <source>
        <strain evidence="16 17">AU17164</strain>
    </source>
</reference>
<dbReference type="FunFam" id="3.30.930.10:FF:000002">
    <property type="entry name" value="Threonine--tRNA ligase"/>
    <property type="match status" value="1"/>
</dbReference>
<protein>
    <recommendedName>
        <fullName evidence="13">Threonine--tRNA ligase</fullName>
        <ecNumber evidence="13">6.1.1.3</ecNumber>
    </recommendedName>
    <alternativeName>
        <fullName evidence="13">Threonyl-tRNA synthetase</fullName>
        <shortName evidence="13">ThrRS</shortName>
    </alternativeName>
</protein>
<evidence type="ECO:0000256" key="7">
    <source>
        <dbReference type="ARBA" id="ARBA00022833"/>
    </source>
</evidence>
<dbReference type="EC" id="6.1.1.3" evidence="13"/>
<evidence type="ECO:0000256" key="10">
    <source>
        <dbReference type="ARBA" id="ARBA00022917"/>
    </source>
</evidence>
<keyword evidence="11 13" id="KW-0030">Aminoacyl-tRNA synthetase</keyword>
<dbReference type="HAMAP" id="MF_00184">
    <property type="entry name" value="Thr_tRNA_synth"/>
    <property type="match status" value="1"/>
</dbReference>
<dbReference type="RefSeq" id="WP_086057852.1">
    <property type="nucleotide sequence ID" value="NZ_CP021109.1"/>
</dbReference>
<evidence type="ECO:0000256" key="4">
    <source>
        <dbReference type="ARBA" id="ARBA00022598"/>
    </source>
</evidence>
<evidence type="ECO:0000256" key="1">
    <source>
        <dbReference type="ARBA" id="ARBA00008226"/>
    </source>
</evidence>
<dbReference type="GO" id="GO:0006435">
    <property type="term" value="P:threonyl-tRNA aminoacylation"/>
    <property type="evidence" value="ECO:0007669"/>
    <property type="project" value="UniProtKB-UniRule"/>
</dbReference>
<dbReference type="InterPro" id="IPR045864">
    <property type="entry name" value="aa-tRNA-synth_II/BPL/LPL"/>
</dbReference>